<dbReference type="InterPro" id="IPR005149">
    <property type="entry name" value="Tscrpt_reg_PadR_N"/>
</dbReference>
<dbReference type="Proteomes" id="UP000184440">
    <property type="component" value="Unassembled WGS sequence"/>
</dbReference>
<evidence type="ECO:0000313" key="2">
    <source>
        <dbReference type="EMBL" id="SHN48103.1"/>
    </source>
</evidence>
<dbReference type="Gene3D" id="1.10.10.10">
    <property type="entry name" value="Winged helix-like DNA-binding domain superfamily/Winged helix DNA-binding domain"/>
    <property type="match status" value="1"/>
</dbReference>
<proteinExistence type="predicted"/>
<sequence length="221" mass="24612">TRRHHPQPTLTPRLNPPTTRNATALRAIGMPTGQHSPGCVGRRRAAPILRTVEPGAARIRLTPLSYIILGLLDFAGESTPYELKTHATRTVNHFWVVQHAQFYAEPERLAGAGYLGARQEDGGRRRRFYALTDRGRDALASWLADPTTDFMELRDHGLLQLCFGAERGPLAEAQLAVHRAKLDEYLDLIAQGAPGPAGMRRVLEAGVAHEREWIRFWGEQA</sequence>
<organism evidence="2 3">
    <name type="scientific">Cryptosporangium aurantiacum</name>
    <dbReference type="NCBI Taxonomy" id="134849"/>
    <lineage>
        <taxon>Bacteria</taxon>
        <taxon>Bacillati</taxon>
        <taxon>Actinomycetota</taxon>
        <taxon>Actinomycetes</taxon>
        <taxon>Cryptosporangiales</taxon>
        <taxon>Cryptosporangiaceae</taxon>
        <taxon>Cryptosporangium</taxon>
    </lineage>
</organism>
<gene>
    <name evidence="2" type="ORF">SAMN05443668_13350</name>
</gene>
<dbReference type="InterPro" id="IPR036388">
    <property type="entry name" value="WH-like_DNA-bd_sf"/>
</dbReference>
<feature type="domain" description="Transcription regulator PadR N-terminal" evidence="1">
    <location>
        <begin position="68"/>
        <end position="140"/>
    </location>
</feature>
<dbReference type="PANTHER" id="PTHR43252">
    <property type="entry name" value="TRANSCRIPTIONAL REGULATOR YQJI"/>
    <property type="match status" value="1"/>
</dbReference>
<dbReference type="InterPro" id="IPR036390">
    <property type="entry name" value="WH_DNA-bd_sf"/>
</dbReference>
<reference evidence="2 3" key="1">
    <citation type="submission" date="2016-11" db="EMBL/GenBank/DDBJ databases">
        <authorList>
            <person name="Jaros S."/>
            <person name="Januszkiewicz K."/>
            <person name="Wedrychowicz H."/>
        </authorList>
    </citation>
    <scope>NUCLEOTIDE SEQUENCE [LARGE SCALE GENOMIC DNA]</scope>
    <source>
        <strain evidence="2 3">DSM 46144</strain>
    </source>
</reference>
<name>A0A1M7RP75_9ACTN</name>
<keyword evidence="3" id="KW-1185">Reference proteome</keyword>
<protein>
    <submittedName>
        <fullName evidence="2">Transcriptional regulator, PadR family</fullName>
    </submittedName>
</protein>
<dbReference type="OrthoDB" id="3186544at2"/>
<feature type="non-terminal residue" evidence="2">
    <location>
        <position position="1"/>
    </location>
</feature>
<dbReference type="AlphaFoldDB" id="A0A1M7RP75"/>
<dbReference type="Pfam" id="PF03551">
    <property type="entry name" value="PadR"/>
    <property type="match status" value="1"/>
</dbReference>
<dbReference type="SUPFAM" id="SSF46785">
    <property type="entry name" value="Winged helix' DNA-binding domain"/>
    <property type="match status" value="1"/>
</dbReference>
<dbReference type="EMBL" id="FRCS01000033">
    <property type="protein sequence ID" value="SHN48103.1"/>
    <property type="molecule type" value="Genomic_DNA"/>
</dbReference>
<accession>A0A1M7RP75</accession>
<evidence type="ECO:0000313" key="3">
    <source>
        <dbReference type="Proteomes" id="UP000184440"/>
    </source>
</evidence>
<dbReference type="PANTHER" id="PTHR43252:SF2">
    <property type="entry name" value="TRANSCRIPTION REGULATOR, PADR-LIKE FAMILY"/>
    <property type="match status" value="1"/>
</dbReference>
<evidence type="ECO:0000259" key="1">
    <source>
        <dbReference type="Pfam" id="PF03551"/>
    </source>
</evidence>